<gene>
    <name evidence="2" type="ORF">F9B16_09520</name>
</gene>
<accession>A0A6L3VXH6</accession>
<dbReference type="AlphaFoldDB" id="A0A6L3VXH6"/>
<dbReference type="Proteomes" id="UP000483004">
    <property type="component" value="Unassembled WGS sequence"/>
</dbReference>
<protein>
    <submittedName>
        <fullName evidence="2">Uncharacterized protein</fullName>
    </submittedName>
</protein>
<evidence type="ECO:0000256" key="1">
    <source>
        <dbReference type="SAM" id="MobiDB-lite"/>
    </source>
</evidence>
<dbReference type="RefSeq" id="WP_151539637.1">
    <property type="nucleotide sequence ID" value="NZ_WBMR01000018.1"/>
</dbReference>
<reference evidence="2 3" key="1">
    <citation type="submission" date="2019-09" db="EMBL/GenBank/DDBJ databases">
        <title>Actinomadura physcomitrii sp. nov., a novel actinomycete isolated from moss [Physcomitrium sphaericum (Ludw) Fuernr].</title>
        <authorList>
            <person name="Liu C."/>
            <person name="Zhuang X."/>
        </authorList>
    </citation>
    <scope>NUCLEOTIDE SEQUENCE [LARGE SCALE GENOMIC DNA]</scope>
    <source>
        <strain evidence="2 3">CYP1-1B</strain>
    </source>
</reference>
<proteinExistence type="predicted"/>
<keyword evidence="3" id="KW-1185">Reference proteome</keyword>
<dbReference type="EMBL" id="WBMR01000018">
    <property type="protein sequence ID" value="KAB2384857.1"/>
    <property type="molecule type" value="Genomic_DNA"/>
</dbReference>
<organism evidence="2 3">
    <name type="scientific">Actinomadura montaniterrae</name>
    <dbReference type="NCBI Taxonomy" id="1803903"/>
    <lineage>
        <taxon>Bacteria</taxon>
        <taxon>Bacillati</taxon>
        <taxon>Actinomycetota</taxon>
        <taxon>Actinomycetes</taxon>
        <taxon>Streptosporangiales</taxon>
        <taxon>Thermomonosporaceae</taxon>
        <taxon>Actinomadura</taxon>
    </lineage>
</organism>
<comment type="caution">
    <text evidence="2">The sequence shown here is derived from an EMBL/GenBank/DDBJ whole genome shotgun (WGS) entry which is preliminary data.</text>
</comment>
<sequence>MRAGLHLDGWNLRQHLHGLHDLTAAELVAIADLLGLAVDDLLIADDPAAGTGTSEQDPGVPSPAPEFGHVSWDTARAVLAALLTYGALTEATVMTALQLRANELDAVLELIGQMLRLGNVMTVRHAHGRLELITCDRTDLNRYTDRLCELMGQVRSLSADHTPLLLVAIRAHAVGAHAGPPLVPWSTAEPLIWRGAAQAPAHHETAGRPVRLIPHTDMLFALRLTDQPADQPAGTATVRQPPRPAGPEW</sequence>
<evidence type="ECO:0000313" key="3">
    <source>
        <dbReference type="Proteomes" id="UP000483004"/>
    </source>
</evidence>
<dbReference type="OrthoDB" id="10011480at2"/>
<evidence type="ECO:0000313" key="2">
    <source>
        <dbReference type="EMBL" id="KAB2384857.1"/>
    </source>
</evidence>
<feature type="region of interest" description="Disordered" evidence="1">
    <location>
        <begin position="229"/>
        <end position="249"/>
    </location>
</feature>
<name>A0A6L3VXH6_9ACTN</name>